<dbReference type="InterPro" id="IPR047252">
    <property type="entry name" value="TP53BP1-like"/>
</dbReference>
<evidence type="ECO:0000259" key="1">
    <source>
        <dbReference type="PROSITE" id="PS50172"/>
    </source>
</evidence>
<proteinExistence type="predicted"/>
<dbReference type="Proteomes" id="UP000005240">
    <property type="component" value="Unassembled WGS sequence"/>
</dbReference>
<reference evidence="3 4" key="3">
    <citation type="journal article" date="2017" name="G3 (Bethesda)">
        <title>Comparative analysis highlights variable genome content of wheat rusts and divergence of the mating loci.</title>
        <authorList>
            <person name="Cuomo C.A."/>
            <person name="Bakkeren G."/>
            <person name="Khalil H.B."/>
            <person name="Panwar V."/>
            <person name="Joly D."/>
            <person name="Linning R."/>
            <person name="Sakthikumar S."/>
            <person name="Song X."/>
            <person name="Adiconis X."/>
            <person name="Fan L."/>
            <person name="Goldberg J.M."/>
            <person name="Levin J.Z."/>
            <person name="Young S."/>
            <person name="Zeng Q."/>
            <person name="Anikster Y."/>
            <person name="Bruce M."/>
            <person name="Wang M."/>
            <person name="Yin C."/>
            <person name="McCallum B."/>
            <person name="Szabo L.J."/>
            <person name="Hulbert S."/>
            <person name="Chen X."/>
            <person name="Fellers J.P."/>
        </authorList>
    </citation>
    <scope>NUCLEOTIDE SEQUENCE</scope>
    <source>
        <strain evidence="4">Isolate 1-1 / race 1 (BBBD)</strain>
        <strain evidence="3">isolate 1-1 / race 1 (BBBD)</strain>
    </source>
</reference>
<dbReference type="GO" id="GO:0000077">
    <property type="term" value="P:DNA damage checkpoint signaling"/>
    <property type="evidence" value="ECO:0007669"/>
    <property type="project" value="TreeGrafter"/>
</dbReference>
<accession>A0A180FX81</accession>
<evidence type="ECO:0000313" key="3">
    <source>
        <dbReference type="EnsemblFungi" id="PTTG_30888-t43_1-p1"/>
    </source>
</evidence>
<protein>
    <submittedName>
        <fullName evidence="3">BRCT domain-containing protein</fullName>
    </submittedName>
</protein>
<dbReference type="GO" id="GO:0005634">
    <property type="term" value="C:nucleus"/>
    <property type="evidence" value="ECO:0007669"/>
    <property type="project" value="TreeGrafter"/>
</dbReference>
<dbReference type="GO" id="GO:0042393">
    <property type="term" value="F:histone binding"/>
    <property type="evidence" value="ECO:0007669"/>
    <property type="project" value="TreeGrafter"/>
</dbReference>
<evidence type="ECO:0000313" key="2">
    <source>
        <dbReference type="EMBL" id="OAV84991.1"/>
    </source>
</evidence>
<dbReference type="VEuPathDB" id="FungiDB:PTTG_30888"/>
<name>A0A180FX81_PUCT1</name>
<evidence type="ECO:0000313" key="4">
    <source>
        <dbReference type="Proteomes" id="UP000005240"/>
    </source>
</evidence>
<dbReference type="Gene3D" id="3.40.50.10190">
    <property type="entry name" value="BRCT domain"/>
    <property type="match status" value="1"/>
</dbReference>
<keyword evidence="4" id="KW-1185">Reference proteome</keyword>
<dbReference type="PANTHER" id="PTHR15321">
    <property type="entry name" value="TUMOR SUPPRESSOR P53-BINDING PROTEIN 1"/>
    <property type="match status" value="1"/>
</dbReference>
<dbReference type="AlphaFoldDB" id="A0A180FX81"/>
<dbReference type="SUPFAM" id="SSF52113">
    <property type="entry name" value="BRCT domain"/>
    <property type="match status" value="1"/>
</dbReference>
<dbReference type="InterPro" id="IPR036420">
    <property type="entry name" value="BRCT_dom_sf"/>
</dbReference>
<gene>
    <name evidence="2" type="ORF">PTTG_30888</name>
</gene>
<sequence>MALALGIPCVSTKWVTHSCDQGYALDWEKYLIGPGPSVFLGAVPALVNLQLPILHRPAHHLRAVFDAREPLLILRDKSVVYVSSKAKPKSDWNETVKPILCASGATRLGFVETKG</sequence>
<dbReference type="EnsemblFungi" id="PTTG_30888-t43_1">
    <property type="protein sequence ID" value="PTTG_30888-t43_1-p1"/>
    <property type="gene ID" value="PTTG_30888"/>
</dbReference>
<organism evidence="2">
    <name type="scientific">Puccinia triticina (isolate 1-1 / race 1 (BBBD))</name>
    <name type="common">Brown leaf rust fungus</name>
    <dbReference type="NCBI Taxonomy" id="630390"/>
    <lineage>
        <taxon>Eukaryota</taxon>
        <taxon>Fungi</taxon>
        <taxon>Dikarya</taxon>
        <taxon>Basidiomycota</taxon>
        <taxon>Pucciniomycotina</taxon>
        <taxon>Pucciniomycetes</taxon>
        <taxon>Pucciniales</taxon>
        <taxon>Pucciniaceae</taxon>
        <taxon>Puccinia</taxon>
    </lineage>
</organism>
<feature type="domain" description="BRCT" evidence="1">
    <location>
        <begin position="1"/>
        <end position="32"/>
    </location>
</feature>
<reference evidence="2" key="1">
    <citation type="submission" date="2009-11" db="EMBL/GenBank/DDBJ databases">
        <authorList>
            <consortium name="The Broad Institute Genome Sequencing Platform"/>
            <person name="Ward D."/>
            <person name="Feldgarden M."/>
            <person name="Earl A."/>
            <person name="Young S.K."/>
            <person name="Zeng Q."/>
            <person name="Koehrsen M."/>
            <person name="Alvarado L."/>
            <person name="Berlin A."/>
            <person name="Bochicchio J."/>
            <person name="Borenstein D."/>
            <person name="Chapman S.B."/>
            <person name="Chen Z."/>
            <person name="Engels R."/>
            <person name="Freedman E."/>
            <person name="Gellesch M."/>
            <person name="Goldberg J."/>
            <person name="Griggs A."/>
            <person name="Gujja S."/>
            <person name="Heilman E."/>
            <person name="Heiman D."/>
            <person name="Hepburn T."/>
            <person name="Howarth C."/>
            <person name="Jen D."/>
            <person name="Larson L."/>
            <person name="Lewis B."/>
            <person name="Mehta T."/>
            <person name="Park D."/>
            <person name="Pearson M."/>
            <person name="Roberts A."/>
            <person name="Saif S."/>
            <person name="Shea T."/>
            <person name="Shenoy N."/>
            <person name="Sisk P."/>
            <person name="Stolte C."/>
            <person name="Sykes S."/>
            <person name="Thomson T."/>
            <person name="Walk T."/>
            <person name="White J."/>
            <person name="Yandava C."/>
            <person name="Izard J."/>
            <person name="Baranova O.V."/>
            <person name="Blanton J.M."/>
            <person name="Tanner A.C."/>
            <person name="Dewhirst F.E."/>
            <person name="Haas B."/>
            <person name="Nusbaum C."/>
            <person name="Birren B."/>
        </authorList>
    </citation>
    <scope>NUCLEOTIDE SEQUENCE [LARGE SCALE GENOMIC DNA]</scope>
    <source>
        <strain evidence="2">1-1 BBBD Race 1</strain>
    </source>
</reference>
<dbReference type="GO" id="GO:0045944">
    <property type="term" value="P:positive regulation of transcription by RNA polymerase II"/>
    <property type="evidence" value="ECO:0007669"/>
    <property type="project" value="TreeGrafter"/>
</dbReference>
<dbReference type="STRING" id="630390.A0A180FX81"/>
<dbReference type="PANTHER" id="PTHR15321:SF3">
    <property type="entry name" value="TP53-BINDING PROTEIN 1"/>
    <property type="match status" value="1"/>
</dbReference>
<reference evidence="2" key="2">
    <citation type="submission" date="2016-05" db="EMBL/GenBank/DDBJ databases">
        <title>Comparative analysis highlights variable genome content of wheat rusts and divergence of the mating loci.</title>
        <authorList>
            <person name="Cuomo C.A."/>
            <person name="Bakkeren G."/>
            <person name="Szabo L."/>
            <person name="Khalil H."/>
            <person name="Joly D."/>
            <person name="Goldberg J."/>
            <person name="Young S."/>
            <person name="Zeng Q."/>
            <person name="Fellers J."/>
        </authorList>
    </citation>
    <scope>NUCLEOTIDE SEQUENCE [LARGE SCALE GENOMIC DNA]</scope>
    <source>
        <strain evidence="2">1-1 BBBD Race 1</strain>
    </source>
</reference>
<feature type="non-terminal residue" evidence="2">
    <location>
        <position position="115"/>
    </location>
</feature>
<dbReference type="OrthoDB" id="129353at2759"/>
<reference evidence="3" key="4">
    <citation type="submission" date="2025-05" db="UniProtKB">
        <authorList>
            <consortium name="EnsemblFungi"/>
        </authorList>
    </citation>
    <scope>IDENTIFICATION</scope>
    <source>
        <strain evidence="3">isolate 1-1 / race 1 (BBBD)</strain>
    </source>
</reference>
<dbReference type="InterPro" id="IPR001357">
    <property type="entry name" value="BRCT_dom"/>
</dbReference>
<dbReference type="EMBL" id="ADAS02008612">
    <property type="protein sequence ID" value="OAV84991.1"/>
    <property type="molecule type" value="Genomic_DNA"/>
</dbReference>
<dbReference type="PROSITE" id="PS50172">
    <property type="entry name" value="BRCT"/>
    <property type="match status" value="1"/>
</dbReference>